<dbReference type="Proteomes" id="UP000053766">
    <property type="component" value="Unassembled WGS sequence"/>
</dbReference>
<reference evidence="3 4" key="1">
    <citation type="submission" date="2013-11" db="EMBL/GenBank/DDBJ databases">
        <title>Draft genome of the bovine lungworm Dictyocaulus viviparus.</title>
        <authorList>
            <person name="Mitreva M."/>
        </authorList>
    </citation>
    <scope>NUCLEOTIDE SEQUENCE [LARGE SCALE GENOMIC DNA]</scope>
    <source>
        <strain evidence="3 4">HannoverDv2000</strain>
    </source>
</reference>
<dbReference type="EMBL" id="KN716167">
    <property type="protein sequence ID" value="KJH52313.1"/>
    <property type="molecule type" value="Genomic_DNA"/>
</dbReference>
<feature type="compositionally biased region" description="Basic and acidic residues" evidence="1">
    <location>
        <begin position="43"/>
        <end position="66"/>
    </location>
</feature>
<evidence type="ECO:0000256" key="2">
    <source>
        <dbReference type="SAM" id="Phobius"/>
    </source>
</evidence>
<organism evidence="3 4">
    <name type="scientific">Dictyocaulus viviparus</name>
    <name type="common">Bovine lungworm</name>
    <dbReference type="NCBI Taxonomy" id="29172"/>
    <lineage>
        <taxon>Eukaryota</taxon>
        <taxon>Metazoa</taxon>
        <taxon>Ecdysozoa</taxon>
        <taxon>Nematoda</taxon>
        <taxon>Chromadorea</taxon>
        <taxon>Rhabditida</taxon>
        <taxon>Rhabditina</taxon>
        <taxon>Rhabditomorpha</taxon>
        <taxon>Strongyloidea</taxon>
        <taxon>Metastrongylidae</taxon>
        <taxon>Dictyocaulus</taxon>
    </lineage>
</organism>
<keyword evidence="2" id="KW-0812">Transmembrane</keyword>
<keyword evidence="2" id="KW-0472">Membrane</keyword>
<name>A0A0D8Y643_DICVI</name>
<evidence type="ECO:0000313" key="3">
    <source>
        <dbReference type="EMBL" id="KJH52313.1"/>
    </source>
</evidence>
<protein>
    <submittedName>
        <fullName evidence="3">Uncharacterized protein</fullName>
    </submittedName>
</protein>
<reference evidence="4" key="2">
    <citation type="journal article" date="2016" name="Sci. Rep.">
        <title>Dictyocaulus viviparus genome, variome and transcriptome elucidate lungworm biology and support future intervention.</title>
        <authorList>
            <person name="McNulty S.N."/>
            <person name="Strube C."/>
            <person name="Rosa B.A."/>
            <person name="Martin J.C."/>
            <person name="Tyagi R."/>
            <person name="Choi Y.J."/>
            <person name="Wang Q."/>
            <person name="Hallsworth Pepin K."/>
            <person name="Zhang X."/>
            <person name="Ozersky P."/>
            <person name="Wilson R.K."/>
            <person name="Sternberg P.W."/>
            <person name="Gasser R.B."/>
            <person name="Mitreva M."/>
        </authorList>
    </citation>
    <scope>NUCLEOTIDE SEQUENCE [LARGE SCALE GENOMIC DNA]</scope>
    <source>
        <strain evidence="4">HannoverDv2000</strain>
    </source>
</reference>
<feature type="region of interest" description="Disordered" evidence="1">
    <location>
        <begin position="36"/>
        <end position="97"/>
    </location>
</feature>
<keyword evidence="4" id="KW-1185">Reference proteome</keyword>
<proteinExistence type="predicted"/>
<dbReference type="AlphaFoldDB" id="A0A0D8Y643"/>
<sequence>MKANRSKFLGMEFSLTHAVIILSAIHTLIILACTRPQRPSLKPTEHSDIKKLENNEKAEANEKEGGPKSVIAPHDKIQTTSNRMNNASPCEGAENKQNLEVKDTLLTSTLC</sequence>
<accession>A0A0D8Y643</accession>
<gene>
    <name evidence="3" type="ORF">DICVIV_01515</name>
</gene>
<evidence type="ECO:0000256" key="1">
    <source>
        <dbReference type="SAM" id="MobiDB-lite"/>
    </source>
</evidence>
<keyword evidence="2" id="KW-1133">Transmembrane helix</keyword>
<feature type="compositionally biased region" description="Polar residues" evidence="1">
    <location>
        <begin position="78"/>
        <end position="88"/>
    </location>
</feature>
<feature type="transmembrane region" description="Helical" evidence="2">
    <location>
        <begin position="15"/>
        <end position="33"/>
    </location>
</feature>
<evidence type="ECO:0000313" key="4">
    <source>
        <dbReference type="Proteomes" id="UP000053766"/>
    </source>
</evidence>
<dbReference type="PROSITE" id="PS51257">
    <property type="entry name" value="PROKAR_LIPOPROTEIN"/>
    <property type="match status" value="1"/>
</dbReference>